<keyword evidence="3" id="KW-0813">Transport</keyword>
<dbReference type="SUPFAM" id="SSF53850">
    <property type="entry name" value="Periplasmic binding protein-like II"/>
    <property type="match status" value="2"/>
</dbReference>
<evidence type="ECO:0000313" key="6">
    <source>
        <dbReference type="EMBL" id="WRP16394.1"/>
    </source>
</evidence>
<evidence type="ECO:0000256" key="4">
    <source>
        <dbReference type="ARBA" id="ARBA00022729"/>
    </source>
</evidence>
<keyword evidence="4" id="KW-0732">Signal</keyword>
<dbReference type="Proteomes" id="UP001332192">
    <property type="component" value="Chromosome"/>
</dbReference>
<organism evidence="6 7">
    <name type="scientific">Carboxydichorda subterranea</name>
    <dbReference type="NCBI Taxonomy" id="3109565"/>
    <lineage>
        <taxon>Bacteria</taxon>
        <taxon>Bacillati</taxon>
        <taxon>Bacillota</taxon>
        <taxon>Limnochordia</taxon>
        <taxon>Limnochordales</taxon>
        <taxon>Geochordaceae</taxon>
        <taxon>Carboxydichorda</taxon>
    </lineage>
</organism>
<dbReference type="EMBL" id="CP141615">
    <property type="protein sequence ID" value="WRP16394.1"/>
    <property type="molecule type" value="Genomic_DNA"/>
</dbReference>
<dbReference type="PANTHER" id="PTHR30290">
    <property type="entry name" value="PERIPLASMIC BINDING COMPONENT OF ABC TRANSPORTER"/>
    <property type="match status" value="1"/>
</dbReference>
<comment type="subcellular location">
    <subcellularLocation>
        <location evidence="1">Cell envelope</location>
    </subcellularLocation>
</comment>
<feature type="domain" description="Solute-binding protein family 5" evidence="5">
    <location>
        <begin position="245"/>
        <end position="551"/>
    </location>
</feature>
<dbReference type="PANTHER" id="PTHR30290:SF10">
    <property type="entry name" value="PERIPLASMIC OLIGOPEPTIDE-BINDING PROTEIN-RELATED"/>
    <property type="match status" value="1"/>
</dbReference>
<feature type="domain" description="Solute-binding protein family 5" evidence="5">
    <location>
        <begin position="31"/>
        <end position="110"/>
    </location>
</feature>
<evidence type="ECO:0000256" key="3">
    <source>
        <dbReference type="ARBA" id="ARBA00022448"/>
    </source>
</evidence>
<protein>
    <submittedName>
        <fullName evidence="6">ABC transporter substrate-binding protein</fullName>
    </submittedName>
</protein>
<dbReference type="CDD" id="cd08504">
    <property type="entry name" value="PBP2_OppA"/>
    <property type="match status" value="1"/>
</dbReference>
<gene>
    <name evidence="6" type="ORF">U7230_09825</name>
</gene>
<evidence type="ECO:0000313" key="7">
    <source>
        <dbReference type="Proteomes" id="UP001332192"/>
    </source>
</evidence>
<accession>A0ABZ1BUN0</accession>
<dbReference type="Pfam" id="PF00496">
    <property type="entry name" value="SBP_bac_5"/>
    <property type="match status" value="2"/>
</dbReference>
<dbReference type="Gene3D" id="3.40.190.10">
    <property type="entry name" value="Periplasmic binding protein-like II"/>
    <property type="match status" value="2"/>
</dbReference>
<evidence type="ECO:0000256" key="1">
    <source>
        <dbReference type="ARBA" id="ARBA00004196"/>
    </source>
</evidence>
<dbReference type="RefSeq" id="WP_324715666.1">
    <property type="nucleotide sequence ID" value="NZ_CP141615.1"/>
</dbReference>
<reference evidence="6 7" key="1">
    <citation type="journal article" date="2024" name="Front. Microbiol.">
        <title>Novel thermophilic genera Geochorda gen. nov. and Carboxydochorda gen. nov. from the deep terrestrial subsurface reveal the ecophysiological diversity in the class Limnochordia.</title>
        <authorList>
            <person name="Karnachuk O.V."/>
            <person name="Lukina A.P."/>
            <person name="Avakyan M.R."/>
            <person name="Kadnikov V.V."/>
            <person name="Begmatov S."/>
            <person name="Beletsky A.V."/>
            <person name="Vlasova K.G."/>
            <person name="Novikov A.A."/>
            <person name="Shcherbakova V.A."/>
            <person name="Mardanov A.V."/>
            <person name="Ravin N.V."/>
        </authorList>
    </citation>
    <scope>NUCLEOTIDE SEQUENCE [LARGE SCALE GENOMIC DNA]</scope>
    <source>
        <strain evidence="6 7">L945</strain>
    </source>
</reference>
<dbReference type="InterPro" id="IPR039424">
    <property type="entry name" value="SBP_5"/>
</dbReference>
<evidence type="ECO:0000256" key="2">
    <source>
        <dbReference type="ARBA" id="ARBA00005695"/>
    </source>
</evidence>
<comment type="similarity">
    <text evidence="2">Belongs to the bacterial solute-binding protein 5 family.</text>
</comment>
<dbReference type="Gene3D" id="3.10.105.10">
    <property type="entry name" value="Dipeptide-binding Protein, Domain 3"/>
    <property type="match status" value="2"/>
</dbReference>
<keyword evidence="7" id="KW-1185">Reference proteome</keyword>
<proteinExistence type="inferred from homology"/>
<name>A0ABZ1BUN0_9FIRM</name>
<dbReference type="InterPro" id="IPR000914">
    <property type="entry name" value="SBP_5_dom"/>
</dbReference>
<sequence>MRHTWRQVAFVAAVAMALAGALGGVALAAKPLPPIVMLSDTGDVVRTMNQAIQEMVRKNLGLEIQIEYMDFKTRLERMRNSNFSVVFAGWGPDYDDPMTFLDLWVTDSAFNDGKWSNQRYDELLAAAKNTTDQEKRMQYFVEAEKILAQEAPIAPVYWRSRLSLYKPWVKGIIRRPVGAEAEYKWAYTQGRPGGDSPMYLNLNLGEEPPDLDPATSTDTVSFLILNATLDGLVRKDAQGQIRPGSGLAESWTVSPDQKVYTFKLRKATWDDGTPITADDFVYQWRRVIDPRTASQYQFMMELAGIANGSKIAKMDAKDGEAIDKALETFGVKALDERTLQVTLEKPNPLFLELTTFISFLPAPKHLVEKYGDKYAAEASTIGASGPFRIAEWKHQYELVLEKNPKYWDAKNVKLQKIHFDMITDAGTALQMYEQGKLDIAGVASRYVDVYRNHPDLQPPWPDGSTFYWEFNTLDPVLKNAKVRRAIALAIDRKAFADRVLRNGSYPATSLTPPVITDPAKGGIFQKRVGELFPATPDVKLARQLLREGLTELGYEVPEVARQ</sequence>
<evidence type="ECO:0000259" key="5">
    <source>
        <dbReference type="Pfam" id="PF00496"/>
    </source>
</evidence>